<dbReference type="EMBL" id="AWSD01000153">
    <property type="protein sequence ID" value="ERH19321.1"/>
    <property type="molecule type" value="Genomic_DNA"/>
</dbReference>
<protein>
    <submittedName>
        <fullName evidence="1">Uncharacterized protein</fullName>
    </submittedName>
</protein>
<proteinExistence type="predicted"/>
<dbReference type="Proteomes" id="UP000016498">
    <property type="component" value="Unassembled WGS sequence"/>
</dbReference>
<gene>
    <name evidence="1" type="ORF">HMPREF1549_01518</name>
</gene>
<name>U1QA87_9ACTO</name>
<sequence length="48" mass="5043">MLTGTGTWRGPSRRCGVHDVATRLGFPGGGNAITIMTVTSVLRSRLGQ</sequence>
<dbReference type="HOGENOM" id="CLU_3148530_0_0_11"/>
<evidence type="ECO:0000313" key="2">
    <source>
        <dbReference type="Proteomes" id="UP000016498"/>
    </source>
</evidence>
<accession>U1QA87</accession>
<dbReference type="AlphaFoldDB" id="U1QA87"/>
<comment type="caution">
    <text evidence="1">The sequence shown here is derived from an EMBL/GenBank/DDBJ whole genome shotgun (WGS) entry which is preliminary data.</text>
</comment>
<evidence type="ECO:0000313" key="1">
    <source>
        <dbReference type="EMBL" id="ERH19321.1"/>
    </source>
</evidence>
<organism evidence="1 2">
    <name type="scientific">Actinomyces johnsonii F0510</name>
    <dbReference type="NCBI Taxonomy" id="1227262"/>
    <lineage>
        <taxon>Bacteria</taxon>
        <taxon>Bacillati</taxon>
        <taxon>Actinomycetota</taxon>
        <taxon>Actinomycetes</taxon>
        <taxon>Actinomycetales</taxon>
        <taxon>Actinomycetaceae</taxon>
        <taxon>Actinomyces</taxon>
    </lineage>
</organism>
<reference evidence="1 2" key="1">
    <citation type="submission" date="2013-06" db="EMBL/GenBank/DDBJ databases">
        <authorList>
            <person name="Weinstock G."/>
            <person name="Sodergren E."/>
            <person name="Lobos E.A."/>
            <person name="Fulton L."/>
            <person name="Fulton R."/>
            <person name="Courtney L."/>
            <person name="Fronick C."/>
            <person name="O'Laughlin M."/>
            <person name="Godfrey J."/>
            <person name="Wilson R.M."/>
            <person name="Miner T."/>
            <person name="Farmer C."/>
            <person name="Delehaunty K."/>
            <person name="Cordes M."/>
            <person name="Minx P."/>
            <person name="Tomlinson C."/>
            <person name="Chen J."/>
            <person name="Wollam A."/>
            <person name="Pepin K.H."/>
            <person name="Bhonagiri V."/>
            <person name="Zhang X."/>
            <person name="Warren W."/>
            <person name="Mitreva M."/>
            <person name="Mardis E.R."/>
            <person name="Wilson R.K."/>
        </authorList>
    </citation>
    <scope>NUCLEOTIDE SEQUENCE [LARGE SCALE GENOMIC DNA]</scope>
    <source>
        <strain evidence="1 2">F0510</strain>
    </source>
</reference>